<sequence length="283" mass="30302">MAGRDLAVIAVPYDSGVLDRRMGAGPRALLRAGLAHRLQAAGHRVDVTEVHPADEWRSELQTAFELQRLVADQVEQVRGFPVVLGGNCNTTVGVVAGLMRSTGRVGVLWLDAHGDFNTPASDRTGFLDGQALAIMVGRCWQEVSRWRATVPEERVMLIGARDLGRAEERSLAESGVLHLRPAQVRDRAGLAAAVSGWMAELEGVHLHLDLDVFDPSIAPANAWAVTDGLVPDDVRALVDGLTVPLTSMTVASYDPSFDPAGHLSEAVLSLLVDLLETSPGSRT</sequence>
<dbReference type="PRINTS" id="PR00116">
    <property type="entry name" value="ARGINASE"/>
</dbReference>
<gene>
    <name evidence="5" type="ORF">G9U51_15020</name>
</gene>
<dbReference type="PANTHER" id="PTHR43782:SF3">
    <property type="entry name" value="ARGINASE"/>
    <property type="match status" value="1"/>
</dbReference>
<dbReference type="Pfam" id="PF00491">
    <property type="entry name" value="Arginase"/>
    <property type="match status" value="1"/>
</dbReference>
<name>A0A967B1H7_9MICO</name>
<dbReference type="PANTHER" id="PTHR43782">
    <property type="entry name" value="ARGINASE"/>
    <property type="match status" value="1"/>
</dbReference>
<dbReference type="CDD" id="cd09999">
    <property type="entry name" value="Arginase-like_1"/>
    <property type="match status" value="1"/>
</dbReference>
<protein>
    <submittedName>
        <fullName evidence="5">Arginase family protein</fullName>
    </submittedName>
</protein>
<proteinExistence type="inferred from homology"/>
<accession>A0A967B1H7</accession>
<dbReference type="InterPro" id="IPR006035">
    <property type="entry name" value="Ureohydrolase"/>
</dbReference>
<dbReference type="RefSeq" id="WP_166197994.1">
    <property type="nucleotide sequence ID" value="NZ_JAAOIV010000012.1"/>
</dbReference>
<evidence type="ECO:0000256" key="2">
    <source>
        <dbReference type="ARBA" id="ARBA00022801"/>
    </source>
</evidence>
<keyword evidence="3" id="KW-0464">Manganese</keyword>
<dbReference type="EMBL" id="JAAOIV010000012">
    <property type="protein sequence ID" value="NHN57081.1"/>
    <property type="molecule type" value="Genomic_DNA"/>
</dbReference>
<dbReference type="SUPFAM" id="SSF52768">
    <property type="entry name" value="Arginase/deacetylase"/>
    <property type="match status" value="1"/>
</dbReference>
<organism evidence="5 6">
    <name type="scientific">Metallococcus carri</name>
    <dbReference type="NCBI Taxonomy" id="1656884"/>
    <lineage>
        <taxon>Bacteria</taxon>
        <taxon>Bacillati</taxon>
        <taxon>Actinomycetota</taxon>
        <taxon>Actinomycetes</taxon>
        <taxon>Micrococcales</taxon>
        <taxon>Dermacoccaceae</taxon>
        <taxon>Metallococcus</taxon>
    </lineage>
</organism>
<evidence type="ECO:0000313" key="6">
    <source>
        <dbReference type="Proteomes" id="UP000744769"/>
    </source>
</evidence>
<dbReference type="GO" id="GO:0004053">
    <property type="term" value="F:arginase activity"/>
    <property type="evidence" value="ECO:0007669"/>
    <property type="project" value="TreeGrafter"/>
</dbReference>
<keyword evidence="2" id="KW-0378">Hydrolase</keyword>
<dbReference type="AlphaFoldDB" id="A0A967B1H7"/>
<evidence type="ECO:0000256" key="3">
    <source>
        <dbReference type="ARBA" id="ARBA00023211"/>
    </source>
</evidence>
<dbReference type="Proteomes" id="UP000744769">
    <property type="component" value="Unassembled WGS sequence"/>
</dbReference>
<comment type="caution">
    <text evidence="5">The sequence shown here is derived from an EMBL/GenBank/DDBJ whole genome shotgun (WGS) entry which is preliminary data.</text>
</comment>
<keyword evidence="6" id="KW-1185">Reference proteome</keyword>
<dbReference type="PIRSF" id="PIRSF036979">
    <property type="entry name" value="Arginase"/>
    <property type="match status" value="1"/>
</dbReference>
<comment type="similarity">
    <text evidence="4">Belongs to the arginase family.</text>
</comment>
<dbReference type="GO" id="GO:0005829">
    <property type="term" value="C:cytosol"/>
    <property type="evidence" value="ECO:0007669"/>
    <property type="project" value="TreeGrafter"/>
</dbReference>
<evidence type="ECO:0000256" key="4">
    <source>
        <dbReference type="PROSITE-ProRule" id="PRU00742"/>
    </source>
</evidence>
<dbReference type="InterPro" id="IPR023696">
    <property type="entry name" value="Ureohydrolase_dom_sf"/>
</dbReference>
<evidence type="ECO:0000256" key="1">
    <source>
        <dbReference type="ARBA" id="ARBA00022723"/>
    </source>
</evidence>
<dbReference type="PROSITE" id="PS51409">
    <property type="entry name" value="ARGINASE_2"/>
    <property type="match status" value="1"/>
</dbReference>
<dbReference type="GO" id="GO:0030145">
    <property type="term" value="F:manganese ion binding"/>
    <property type="evidence" value="ECO:0007669"/>
    <property type="project" value="TreeGrafter"/>
</dbReference>
<dbReference type="Gene3D" id="3.40.800.10">
    <property type="entry name" value="Ureohydrolase domain"/>
    <property type="match status" value="1"/>
</dbReference>
<evidence type="ECO:0000313" key="5">
    <source>
        <dbReference type="EMBL" id="NHN57081.1"/>
    </source>
</evidence>
<keyword evidence="1" id="KW-0479">Metal-binding</keyword>
<reference evidence="5" key="1">
    <citation type="submission" date="2020-03" db="EMBL/GenBank/DDBJ databases">
        <title>Draft sequencing of Calidifontibacter sp. DB0510.</title>
        <authorList>
            <person name="Kim D.-U."/>
        </authorList>
    </citation>
    <scope>NUCLEOTIDE SEQUENCE</scope>
    <source>
        <strain evidence="5">DB0510</strain>
    </source>
</reference>